<evidence type="ECO:0000313" key="3">
    <source>
        <dbReference type="EMBL" id="KAK7506992.1"/>
    </source>
</evidence>
<dbReference type="EMBL" id="JACVVK020000005">
    <property type="protein sequence ID" value="KAK7506992.1"/>
    <property type="molecule type" value="Genomic_DNA"/>
</dbReference>
<organism evidence="3 4">
    <name type="scientific">Batillaria attramentaria</name>
    <dbReference type="NCBI Taxonomy" id="370345"/>
    <lineage>
        <taxon>Eukaryota</taxon>
        <taxon>Metazoa</taxon>
        <taxon>Spiralia</taxon>
        <taxon>Lophotrochozoa</taxon>
        <taxon>Mollusca</taxon>
        <taxon>Gastropoda</taxon>
        <taxon>Caenogastropoda</taxon>
        <taxon>Sorbeoconcha</taxon>
        <taxon>Cerithioidea</taxon>
        <taxon>Batillariidae</taxon>
        <taxon>Batillaria</taxon>
    </lineage>
</organism>
<keyword evidence="2" id="KW-0812">Transmembrane</keyword>
<name>A0ABD0M665_9CAEN</name>
<feature type="transmembrane region" description="Helical" evidence="2">
    <location>
        <begin position="225"/>
        <end position="243"/>
    </location>
</feature>
<dbReference type="InterPro" id="IPR052724">
    <property type="entry name" value="GT117_domain-containing"/>
</dbReference>
<feature type="transmembrane region" description="Helical" evidence="2">
    <location>
        <begin position="184"/>
        <end position="213"/>
    </location>
</feature>
<feature type="transmembrane region" description="Helical" evidence="2">
    <location>
        <begin position="301"/>
        <end position="318"/>
    </location>
</feature>
<dbReference type="PANTHER" id="PTHR16214">
    <property type="entry name" value="TRANSMEMBRANE PROTEIN 260"/>
    <property type="match status" value="1"/>
</dbReference>
<feature type="transmembrane region" description="Helical" evidence="2">
    <location>
        <begin position="153"/>
        <end position="172"/>
    </location>
</feature>
<gene>
    <name evidence="3" type="ORF">BaRGS_00001843</name>
</gene>
<keyword evidence="2" id="KW-0472">Membrane</keyword>
<protein>
    <recommendedName>
        <fullName evidence="5">DUF2723 domain-containing protein</fullName>
    </recommendedName>
</protein>
<evidence type="ECO:0008006" key="5">
    <source>
        <dbReference type="Google" id="ProtNLM"/>
    </source>
</evidence>
<sequence>MGRESRGRGGRKDGAAKTEIHKDGEGTSEVLQWSRIQVTVMGVLTGVYLATMHRSLPGGDAGELIVAADELGVAHPPGYPLYTLLLKLSFLLVPNGTVALKANLLTAVMGAAAGGFLFQAGYLLTGCAASGFLAAGMFAFSRLTWTWSVGAEVFTLNNLLLAVLLVTAVCFGQSPPNRRTKLSLLGAFICGLCLSNQHTSVVYVAVLALWVLFTLYRDKVLSLKLLVQISMCFLVGLLPYAYLPISAVRRQARWTWGDQSTLRGFLTHLFRTEYGTLHLLKDHEGQGLIQGLMKQGQQREVIVVLLLMLVTYAVFFAWRANLDINSPLYLGVVERFWLQSDLVVVDRFVPLRKVKIDVVIALLISFLQLRTNLRSCDQSNNFVVHDFAMITLRAFPEGYFHVSEGVRPDLVIVDQEVLTYNWSIPMMGSHLKGIVFPGDQLYSHSGLSSQGRKLFTFRQLLDANYDRKPLFGCVGVQEHERSWQEAYELRPFGVCMQFIKKGSDLEAGMKEWLESSRRFAAEWVHPLPEHDATWDDVASSEMWRAMTVAGFHLLENADRVDEQEKKTAWLQEAYLIYKKAIESHPRVPAYWHKNFALVCEKLRHLSPKSDSLPLLKASIAHFKIYLDSDTTDPQRDAIQNAIQSLQTYVDHFEKDSGNGV</sequence>
<feature type="region of interest" description="Disordered" evidence="1">
    <location>
        <begin position="1"/>
        <end position="23"/>
    </location>
</feature>
<dbReference type="Pfam" id="PF11028">
    <property type="entry name" value="TMEM260-like"/>
    <property type="match status" value="1"/>
</dbReference>
<dbReference type="PANTHER" id="PTHR16214:SF3">
    <property type="entry name" value="TRANSMEMBRANE PROTEIN 260"/>
    <property type="match status" value="1"/>
</dbReference>
<dbReference type="Proteomes" id="UP001519460">
    <property type="component" value="Unassembled WGS sequence"/>
</dbReference>
<evidence type="ECO:0000256" key="2">
    <source>
        <dbReference type="SAM" id="Phobius"/>
    </source>
</evidence>
<accession>A0ABD0M665</accession>
<keyword evidence="2" id="KW-1133">Transmembrane helix</keyword>
<evidence type="ECO:0000313" key="4">
    <source>
        <dbReference type="Proteomes" id="UP001519460"/>
    </source>
</evidence>
<dbReference type="AlphaFoldDB" id="A0ABD0M665"/>
<feature type="transmembrane region" description="Helical" evidence="2">
    <location>
        <begin position="121"/>
        <end position="141"/>
    </location>
</feature>
<proteinExistence type="predicted"/>
<keyword evidence="4" id="KW-1185">Reference proteome</keyword>
<reference evidence="3 4" key="1">
    <citation type="journal article" date="2023" name="Sci. Data">
        <title>Genome assembly of the Korean intertidal mud-creeper Batillaria attramentaria.</title>
        <authorList>
            <person name="Patra A.K."/>
            <person name="Ho P.T."/>
            <person name="Jun S."/>
            <person name="Lee S.J."/>
            <person name="Kim Y."/>
            <person name="Won Y.J."/>
        </authorList>
    </citation>
    <scope>NUCLEOTIDE SEQUENCE [LARGE SCALE GENOMIC DNA]</scope>
    <source>
        <strain evidence="3">Wonlab-2016</strain>
    </source>
</reference>
<evidence type="ECO:0000256" key="1">
    <source>
        <dbReference type="SAM" id="MobiDB-lite"/>
    </source>
</evidence>
<dbReference type="InterPro" id="IPR021280">
    <property type="entry name" value="TMEM260-like"/>
</dbReference>
<comment type="caution">
    <text evidence="3">The sequence shown here is derived from an EMBL/GenBank/DDBJ whole genome shotgun (WGS) entry which is preliminary data.</text>
</comment>